<keyword evidence="16" id="KW-1185">Reference proteome</keyword>
<dbReference type="Pfam" id="PF25141">
    <property type="entry name" value="PGAP1_2nd"/>
    <property type="match status" value="1"/>
</dbReference>
<dbReference type="Pfam" id="PF07819">
    <property type="entry name" value="PGAP1"/>
    <property type="match status" value="1"/>
</dbReference>
<evidence type="ECO:0000256" key="9">
    <source>
        <dbReference type="ARBA" id="ARBA00023136"/>
    </source>
</evidence>
<comment type="similarity">
    <text evidence="2 10">Belongs to the GPI inositol-deacylase family.</text>
</comment>
<evidence type="ECO:0000256" key="6">
    <source>
        <dbReference type="ARBA" id="ARBA00022824"/>
    </source>
</evidence>
<protein>
    <recommendedName>
        <fullName evidence="10">GPI inositol-deacylase</fullName>
        <ecNumber evidence="10">3.1.-.-</ecNumber>
    </recommendedName>
</protein>
<dbReference type="GO" id="GO:0015031">
    <property type="term" value="P:protein transport"/>
    <property type="evidence" value="ECO:0007669"/>
    <property type="project" value="UniProtKB-KW"/>
</dbReference>
<evidence type="ECO:0000256" key="3">
    <source>
        <dbReference type="ARBA" id="ARBA00022448"/>
    </source>
</evidence>
<sequence length="1842" mass="212957">MATRSSASTSNNKNNKNNKSDNNNNKKKNEVLNSSNSSANISNKGSSPAVPNVSGTVLNTRSRHRKISVKQKLKIFLPNDLKNLEQNELQQRDVVDHIETGVEKSEEKEVHLHRILTQQKKFDSHENTNDDDKTQNNEKAYIPTPSTRKGWDEFNSFYHGNFIQSKNFIKFSATVEDCCGISYNMDETDDGFLKNYNQKLVDSSSDSVSNKQPLNEDEFELLCATFEHGIKERQPFLSMDAESILSFSELKPTLLKLNFANLGLKAKLAHELNYSTDEKFLTQYDPTQVDNVRPIHQLLEIYGNDIYDHWKLRKIDANGGEIFPQLKFEKPGEREEVDPYVCFRRREVRHPRKTRRIDVINSHKLKLLYRELQHAKNMALLVAKRELSAYKLLQSESKVLDDRLKIISLKRSLDISGDDDDLINHKRRRPNILTIERRQQIEKEEAEAILKKNAELASIQSATAKSTDFDEPLSVSANKHVDNNNKNNKKVSSTNLAEIDVTATATTSATTKRNGRNKLTKKQLEQLAKSGEKLTKQQLEQLQIQSSDSKVEVKSKAPTSSQKKQKQKSQQQQPSIATHVYVKLPSCKIPDIVLDDVDTILNQKEKSARRFVHDRMEKRKVEDGDQYFNLTDDPFNPVFDITLPKNVDSTTAPFASIASSKFSIDNSYYVPNLDDYLQGNTKDINAFNKDGEKIVNDNLSYIKKVEIYNPFQTHNEIYSREYPVKFRRRYGRNHIQYVDRKPNYNSTEISKDETNEMMNQFFDFDAIEEETNKVDEYINVYESKADELTRFYEKWKYDSPLNEFGSKFSESPSHLNQISNKTQVIRFGTMLGTKSYEQLRKATLKFRREYINNLKQHQKVIQKQQLQKIQTLPKNVSNLNQKSNSNSRQTSKTPRIKNERPDAQQCRPIWMYPSYAKVDGFDTRFTRLAHKYHLYLYREQGKDKDPLNGNEIQLDGIPALFIPGNAGSFKQARSIAAEAANIYFESKNTLDNKINTRNLDFFTADFNEDFTAFHGQTMLDQAEYLNDAISYILSLYEGSYSYDMPLPKSVIIVAHSMGGIVTRLMMTLENHIPGSINTILTLSSPHAVSPVTFDGDILKIYRKIDDYWVNQFNDENSFFSRNVSLISITGGVSDDILPADYAFVADLIPPENGFTTFTTTIPNVWTPIDHLAIVWCKQLRHVLAKLLLEIVDSTCHSKTKPLEERIEISKQYLLSGFENYARETKPLFNPEVSSKIPDVTYESGINIVEGNTHLNIDEENYDRIPEYTKVIIPSCNNAHDWTFTLLTSISTSHVTFCKKAPTINFQKNIRCVSADESILTIPRSTIHNNSPADSSWDENDTPFKMLSISGNELEKYDFIIVQKPPREEVINSNFLLFTLLNEPKNEIRYTKPFDILFRGEKLTLQSGPGIITKTWDFPHLWNSLISYQLTISSKKNDDNNLFEPFLKQTTFEPFETKWHINIRKLEKLGITMHNVAPFIPIDETQTRMLSFTLTIPSETDIDMRLEINWGLTLKLLFIRYRLAIASYLITFISFILFYQFYYFKMSNKFISFQEAINTIIQKFGYLLLLGSVILSPIINNKWIEKILYLLDPVKLNNPFASEELHIYNNYYYLGIRDFFSSFIGLLFTLMTIGVFFVFGKFFDLLEYIISKVTKHNLKRAEVNSHIMNETIFDKKRIVGCIILTTAVLFYIPYQLAFLLMVFVQSVTCIRVIIHYNRNAGNDHLHWKNIKNYNVSILLYTIVIAIVDTPIIIVFFHNVAIKWETTLNSHHNVLAILPFIFFVVANSKFHIPNYKKPTDWFILLGLIAYTAFFSTIYGIRNLFWLHHITNILSGWLFYGCLKI</sequence>
<evidence type="ECO:0000313" key="16">
    <source>
        <dbReference type="Proteomes" id="UP001306508"/>
    </source>
</evidence>
<dbReference type="GO" id="GO:0005789">
    <property type="term" value="C:endoplasmic reticulum membrane"/>
    <property type="evidence" value="ECO:0007669"/>
    <property type="project" value="UniProtKB-SubCell"/>
</dbReference>
<dbReference type="GO" id="GO:0006888">
    <property type="term" value="P:endoplasmic reticulum to Golgi vesicle-mediated transport"/>
    <property type="evidence" value="ECO:0007669"/>
    <property type="project" value="TreeGrafter"/>
</dbReference>
<evidence type="ECO:0000259" key="14">
    <source>
        <dbReference type="Pfam" id="PF25140"/>
    </source>
</evidence>
<feature type="transmembrane region" description="Helical" evidence="10">
    <location>
        <begin position="1618"/>
        <end position="1638"/>
    </location>
</feature>
<dbReference type="Pfam" id="PF25140">
    <property type="entry name" value="PGAP1_TMD"/>
    <property type="match status" value="1"/>
</dbReference>
<evidence type="ECO:0000256" key="11">
    <source>
        <dbReference type="SAM" id="MobiDB-lite"/>
    </source>
</evidence>
<dbReference type="EMBL" id="JAWIZZ010000071">
    <property type="protein sequence ID" value="KAK5773736.1"/>
    <property type="molecule type" value="Genomic_DNA"/>
</dbReference>
<dbReference type="InterPro" id="IPR019542">
    <property type="entry name" value="Enhancer_polycomb-like_N"/>
</dbReference>
<feature type="transmembrane region" description="Helical" evidence="10">
    <location>
        <begin position="1676"/>
        <end position="1691"/>
    </location>
</feature>
<feature type="domain" description="GPI inositol-deacylase transmembrane" evidence="14">
    <location>
        <begin position="1523"/>
        <end position="1837"/>
    </location>
</feature>
<dbReference type="InterPro" id="IPR039529">
    <property type="entry name" value="PGAP1/BST1"/>
</dbReference>
<dbReference type="InterPro" id="IPR056824">
    <property type="entry name" value="PGAP1_TMD"/>
</dbReference>
<feature type="domain" description="Enhancer of polycomb-like N-terminal" evidence="13">
    <location>
        <begin position="63"/>
        <end position="227"/>
    </location>
</feature>
<evidence type="ECO:0000256" key="1">
    <source>
        <dbReference type="ARBA" id="ARBA00004477"/>
    </source>
</evidence>
<feature type="compositionally biased region" description="Basic and acidic residues" evidence="11">
    <location>
        <begin position="120"/>
        <end position="136"/>
    </location>
</feature>
<keyword evidence="8 10" id="KW-1133">Transmembrane helix</keyword>
<gene>
    <name evidence="15" type="ORF">RI543_005048</name>
</gene>
<feature type="transmembrane region" description="Helical" evidence="10">
    <location>
        <begin position="1736"/>
        <end position="1756"/>
    </location>
</feature>
<evidence type="ECO:0000256" key="7">
    <source>
        <dbReference type="ARBA" id="ARBA00022927"/>
    </source>
</evidence>
<keyword evidence="5 10" id="KW-0378">Hydrolase</keyword>
<comment type="function">
    <text evidence="10">Involved in inositol deacylation of GPI-anchored proteins which plays important roles in the quality control and ER-associated degradation of GPI-anchored proteins.</text>
</comment>
<reference evidence="16" key="1">
    <citation type="submission" date="2023-07" db="EMBL/GenBank/DDBJ databases">
        <title>A draft genome of Kazachstania heterogenica Y-27499.</title>
        <authorList>
            <person name="Donic C."/>
            <person name="Kralova J.S."/>
            <person name="Fidel L."/>
            <person name="Ben-Dor S."/>
            <person name="Jung S."/>
        </authorList>
    </citation>
    <scope>NUCLEOTIDE SEQUENCE [LARGE SCALE GENOMIC DNA]</scope>
    <source>
        <strain evidence="16">Y27499</strain>
    </source>
</reference>
<organism evidence="15 16">
    <name type="scientific">Arxiozyma heterogenica</name>
    <dbReference type="NCBI Taxonomy" id="278026"/>
    <lineage>
        <taxon>Eukaryota</taxon>
        <taxon>Fungi</taxon>
        <taxon>Dikarya</taxon>
        <taxon>Ascomycota</taxon>
        <taxon>Saccharomycotina</taxon>
        <taxon>Saccharomycetes</taxon>
        <taxon>Saccharomycetales</taxon>
        <taxon>Saccharomycetaceae</taxon>
        <taxon>Arxiozyma</taxon>
    </lineage>
</organism>
<evidence type="ECO:0000256" key="8">
    <source>
        <dbReference type="ARBA" id="ARBA00022989"/>
    </source>
</evidence>
<keyword evidence="9 10" id="KW-0472">Membrane</keyword>
<feature type="compositionally biased region" description="Low complexity" evidence="11">
    <location>
        <begin position="31"/>
        <end position="47"/>
    </location>
</feature>
<feature type="domain" description="GPI inositol-deacylase PGAP1-like alpha/beta" evidence="12">
    <location>
        <begin position="953"/>
        <end position="1190"/>
    </location>
</feature>
<feature type="region of interest" description="Disordered" evidence="11">
    <location>
        <begin position="467"/>
        <end position="492"/>
    </location>
</feature>
<feature type="transmembrane region" description="Helical" evidence="10">
    <location>
        <begin position="1563"/>
        <end position="1583"/>
    </location>
</feature>
<comment type="subcellular location">
    <subcellularLocation>
        <location evidence="1">Endoplasmic reticulum membrane</location>
        <topology evidence="1">Multi-pass membrane protein</topology>
    </subcellularLocation>
</comment>
<feature type="region of interest" description="Disordered" evidence="11">
    <location>
        <begin position="543"/>
        <end position="575"/>
    </location>
</feature>
<feature type="transmembrane region" description="Helical" evidence="10">
    <location>
        <begin position="1768"/>
        <end position="1786"/>
    </location>
</feature>
<keyword evidence="7 10" id="KW-0653">Protein transport</keyword>
<accession>A0AAN7VZA7</accession>
<evidence type="ECO:0000259" key="12">
    <source>
        <dbReference type="Pfam" id="PF07819"/>
    </source>
</evidence>
<dbReference type="SUPFAM" id="SSF53474">
    <property type="entry name" value="alpha/beta-Hydrolases"/>
    <property type="match status" value="1"/>
</dbReference>
<dbReference type="EC" id="3.1.-.-" evidence="10"/>
<feature type="region of interest" description="Disordered" evidence="11">
    <location>
        <begin position="873"/>
        <end position="902"/>
    </location>
</feature>
<dbReference type="GO" id="GO:0006505">
    <property type="term" value="P:GPI anchor metabolic process"/>
    <property type="evidence" value="ECO:0007669"/>
    <property type="project" value="TreeGrafter"/>
</dbReference>
<name>A0AAN7VZA7_9SACH</name>
<dbReference type="PANTHER" id="PTHR15495">
    <property type="entry name" value="NEGATIVE REGULATOR OF VESICLE FORMATION-RELATED"/>
    <property type="match status" value="1"/>
</dbReference>
<dbReference type="InterPro" id="IPR029058">
    <property type="entry name" value="AB_hydrolase_fold"/>
</dbReference>
<feature type="region of interest" description="Disordered" evidence="11">
    <location>
        <begin position="117"/>
        <end position="145"/>
    </location>
</feature>
<evidence type="ECO:0000256" key="5">
    <source>
        <dbReference type="ARBA" id="ARBA00022801"/>
    </source>
</evidence>
<feature type="compositionally biased region" description="Polar residues" evidence="11">
    <location>
        <begin position="873"/>
        <end position="893"/>
    </location>
</feature>
<feature type="region of interest" description="Disordered" evidence="11">
    <location>
        <begin position="1"/>
        <end position="65"/>
    </location>
</feature>
<dbReference type="Gene3D" id="3.40.50.1820">
    <property type="entry name" value="alpha/beta hydrolase"/>
    <property type="match status" value="1"/>
</dbReference>
<dbReference type="FunFam" id="3.40.50.1820:FF:000056">
    <property type="entry name" value="GPI inositol-deacylase"/>
    <property type="match status" value="1"/>
</dbReference>
<dbReference type="PANTHER" id="PTHR15495:SF7">
    <property type="entry name" value="GPI INOSITOL-DEACYLASE"/>
    <property type="match status" value="1"/>
</dbReference>
<proteinExistence type="inferred from homology"/>
<evidence type="ECO:0000313" key="15">
    <source>
        <dbReference type="EMBL" id="KAK5773736.1"/>
    </source>
</evidence>
<feature type="transmembrane region" description="Helical" evidence="10">
    <location>
        <begin position="1522"/>
        <end position="1543"/>
    </location>
</feature>
<feature type="compositionally biased region" description="Low complexity" evidence="11">
    <location>
        <begin position="1"/>
        <end position="23"/>
    </location>
</feature>
<evidence type="ECO:0000256" key="4">
    <source>
        <dbReference type="ARBA" id="ARBA00022692"/>
    </source>
</evidence>
<dbReference type="GO" id="GO:0050185">
    <property type="term" value="F:phosphatidylinositol deacylase activity"/>
    <property type="evidence" value="ECO:0007669"/>
    <property type="project" value="TreeGrafter"/>
</dbReference>
<dbReference type="InterPro" id="IPR012908">
    <property type="entry name" value="PGAP1-ab_dom-like"/>
</dbReference>
<comment type="caution">
    <text evidence="15">The sequence shown here is derived from an EMBL/GenBank/DDBJ whole genome shotgun (WGS) entry which is preliminary data.</text>
</comment>
<feature type="compositionally biased region" description="Low complexity" evidence="11">
    <location>
        <begin position="556"/>
        <end position="575"/>
    </location>
</feature>
<dbReference type="Pfam" id="PF10513">
    <property type="entry name" value="EPL1"/>
    <property type="match status" value="1"/>
</dbReference>
<evidence type="ECO:0000256" key="10">
    <source>
        <dbReference type="RuleBase" id="RU365011"/>
    </source>
</evidence>
<keyword evidence="4 10" id="KW-0812">Transmembrane</keyword>
<keyword evidence="3 10" id="KW-0813">Transport</keyword>
<dbReference type="Proteomes" id="UP001306508">
    <property type="component" value="Unassembled WGS sequence"/>
</dbReference>
<feature type="transmembrane region" description="Helical" evidence="10">
    <location>
        <begin position="1798"/>
        <end position="1816"/>
    </location>
</feature>
<evidence type="ECO:0000256" key="2">
    <source>
        <dbReference type="ARBA" id="ARBA00006931"/>
    </source>
</evidence>
<keyword evidence="6 10" id="KW-0256">Endoplasmic reticulum</keyword>
<evidence type="ECO:0000259" key="13">
    <source>
        <dbReference type="Pfam" id="PF10513"/>
    </source>
</evidence>